<dbReference type="Proteomes" id="UP001363460">
    <property type="component" value="Chromosome"/>
</dbReference>
<dbReference type="Pfam" id="PF05521">
    <property type="entry name" value="Phage_HCP"/>
    <property type="match status" value="1"/>
</dbReference>
<reference evidence="1 2" key="1">
    <citation type="submission" date="2024-02" db="EMBL/GenBank/DDBJ databases">
        <title>Distribution and functional of Brevundimonas-related endobacteria within Verticillium dahliae.</title>
        <authorList>
            <person name="Zeng H."/>
        </authorList>
    </citation>
    <scope>NUCLEOTIDE SEQUENCE [LARGE SCALE GENOMIC DNA]</scope>
    <source>
        <strain evidence="1 2">TRM 44200</strain>
    </source>
</reference>
<dbReference type="InterPro" id="IPR008767">
    <property type="entry name" value="Phage_SPP1_head-tail_adaptor"/>
</dbReference>
<gene>
    <name evidence="1" type="ORF">V8J38_13840</name>
</gene>
<dbReference type="EMBL" id="CP146369">
    <property type="protein sequence ID" value="WWT54311.1"/>
    <property type="molecule type" value="Genomic_DNA"/>
</dbReference>
<name>A0ABZ2IBI5_9CAUL</name>
<evidence type="ECO:0000313" key="2">
    <source>
        <dbReference type="Proteomes" id="UP001363460"/>
    </source>
</evidence>
<evidence type="ECO:0000313" key="1">
    <source>
        <dbReference type="EMBL" id="WWT54311.1"/>
    </source>
</evidence>
<proteinExistence type="predicted"/>
<keyword evidence="2" id="KW-1185">Reference proteome</keyword>
<accession>A0ABZ2IBI5</accession>
<dbReference type="Gene3D" id="2.40.10.270">
    <property type="entry name" value="Bacteriophage SPP1 head-tail adaptor protein"/>
    <property type="match status" value="1"/>
</dbReference>
<protein>
    <submittedName>
        <fullName evidence="1">Head-tail adaptor protein</fullName>
    </submittedName>
</protein>
<organism evidence="1 2">
    <name type="scientific">Brevundimonas olei</name>
    <dbReference type="NCBI Taxonomy" id="657642"/>
    <lineage>
        <taxon>Bacteria</taxon>
        <taxon>Pseudomonadati</taxon>
        <taxon>Pseudomonadota</taxon>
        <taxon>Alphaproteobacteria</taxon>
        <taxon>Caulobacterales</taxon>
        <taxon>Caulobacteraceae</taxon>
        <taxon>Brevundimonas</taxon>
    </lineage>
</organism>
<sequence>MTGAMKVVAALVRPVAAQTPYGGQVVSYEPVGSLWLALGARRRRERTEAGVTRAVETLSATVRADPRLEEGLVARFGGADWALVGIETDPKAAGRVRLNLERMR</sequence>
<dbReference type="InterPro" id="IPR038666">
    <property type="entry name" value="SSP1_head-tail_sf"/>
</dbReference>
<dbReference type="RefSeq" id="WP_338576442.1">
    <property type="nucleotide sequence ID" value="NZ_CP146369.1"/>
</dbReference>